<dbReference type="PATRIC" id="fig|2198.3.peg.1150"/>
<protein>
    <submittedName>
        <fullName evidence="1">SMC domain protein</fullName>
    </submittedName>
</protein>
<gene>
    <name evidence="1" type="ORF">XE10_1266</name>
</gene>
<organism evidence="1 2">
    <name type="scientific">Methanoculleus marisnigri</name>
    <dbReference type="NCBI Taxonomy" id="2198"/>
    <lineage>
        <taxon>Archaea</taxon>
        <taxon>Methanobacteriati</taxon>
        <taxon>Methanobacteriota</taxon>
        <taxon>Stenosarchaea group</taxon>
        <taxon>Methanomicrobia</taxon>
        <taxon>Methanomicrobiales</taxon>
        <taxon>Methanomicrobiaceae</taxon>
        <taxon>Methanoculleus</taxon>
    </lineage>
</organism>
<proteinExistence type="predicted"/>
<reference evidence="2" key="1">
    <citation type="journal article" date="2015" name="MBio">
        <title>Genome-Resolved Metagenomic Analysis Reveals Roles for Candidate Phyla and Other Microbial Community Members in Biogeochemical Transformations in Oil Reservoirs.</title>
        <authorList>
            <person name="Hu P."/>
            <person name="Tom L."/>
            <person name="Singh A."/>
            <person name="Thomas B.C."/>
            <person name="Baker B.J."/>
            <person name="Piceno Y.M."/>
            <person name="Andersen G.L."/>
            <person name="Banfield J.F."/>
        </authorList>
    </citation>
    <scope>NUCLEOTIDE SEQUENCE [LARGE SCALE GENOMIC DNA]</scope>
</reference>
<comment type="caution">
    <text evidence="1">The sequence shown here is derived from an EMBL/GenBank/DDBJ whole genome shotgun (WGS) entry which is preliminary data.</text>
</comment>
<dbReference type="EMBL" id="LGHE01000142">
    <property type="protein sequence ID" value="KUL00805.1"/>
    <property type="molecule type" value="Genomic_DNA"/>
</dbReference>
<feature type="non-terminal residue" evidence="1">
    <location>
        <position position="1"/>
    </location>
</feature>
<evidence type="ECO:0000313" key="2">
    <source>
        <dbReference type="Proteomes" id="UP000054598"/>
    </source>
</evidence>
<sequence length="42" mass="4807">TQEAHFPQILLISHITEVQDEFSTTLMVEMGADQASKVREFE</sequence>
<dbReference type="AlphaFoldDB" id="A0A101IT16"/>
<evidence type="ECO:0000313" key="1">
    <source>
        <dbReference type="EMBL" id="KUL00805.1"/>
    </source>
</evidence>
<accession>A0A101IT16</accession>
<dbReference type="Proteomes" id="UP000054598">
    <property type="component" value="Unassembled WGS sequence"/>
</dbReference>
<name>A0A101IT16_9EURY</name>